<name>A0ABW0YR78_9BACI</name>
<dbReference type="Gene3D" id="3.30.1340.20">
    <property type="entry name" value="3H domain"/>
    <property type="match status" value="1"/>
</dbReference>
<dbReference type="EMBL" id="JBHSOZ010000003">
    <property type="protein sequence ID" value="MFC5712889.1"/>
    <property type="molecule type" value="Genomic_DNA"/>
</dbReference>
<dbReference type="PANTHER" id="PTHR40068:SF1">
    <property type="entry name" value="TRANSCRIPTION REPRESSOR NIAR-RELATED"/>
    <property type="match status" value="1"/>
</dbReference>
<dbReference type="InterPro" id="IPR013196">
    <property type="entry name" value="HTH_11"/>
</dbReference>
<comment type="caution">
    <text evidence="3">The sequence shown here is derived from an EMBL/GenBank/DDBJ whole genome shotgun (WGS) entry which is preliminary data.</text>
</comment>
<evidence type="ECO:0000313" key="4">
    <source>
        <dbReference type="Proteomes" id="UP001596142"/>
    </source>
</evidence>
<feature type="domain" description="Helix-turn-helix type 11" evidence="2">
    <location>
        <begin position="10"/>
        <end position="62"/>
    </location>
</feature>
<dbReference type="PIRSF" id="PIRSF037847">
    <property type="entry name" value="NiaR"/>
    <property type="match status" value="1"/>
</dbReference>
<dbReference type="InterPro" id="IPR004173">
    <property type="entry name" value="3H_domain"/>
</dbReference>
<feature type="domain" description="3H" evidence="1">
    <location>
        <begin position="77"/>
        <end position="175"/>
    </location>
</feature>
<gene>
    <name evidence="3" type="ORF">ACFPU1_08855</name>
</gene>
<evidence type="ECO:0000259" key="2">
    <source>
        <dbReference type="Pfam" id="PF08279"/>
    </source>
</evidence>
<keyword evidence="4" id="KW-1185">Reference proteome</keyword>
<sequence length="176" mass="19687">MKEKLIGEDRRKLLLEWLKTAHEPITGSVLAKKTNVSRQVIVQDISILKARNTPILSTSQGYLLISSSRPNVFRKKIACCHSADKNVTQEELQIIVDQGATVLDVSVEHQLYGDITASLMIASRRDVHEFIKKFTETKATLLSELTGGVHLHTIEAPEEKILIETEKSLKEAGFLL</sequence>
<dbReference type="Pfam" id="PF08279">
    <property type="entry name" value="HTH_11"/>
    <property type="match status" value="1"/>
</dbReference>
<dbReference type="SUPFAM" id="SSF75500">
    <property type="entry name" value="Putative transcriptional regulator TM1602, C-terminal domain"/>
    <property type="match status" value="1"/>
</dbReference>
<dbReference type="InterPro" id="IPR036390">
    <property type="entry name" value="WH_DNA-bd_sf"/>
</dbReference>
<evidence type="ECO:0000313" key="3">
    <source>
        <dbReference type="EMBL" id="MFC5712889.1"/>
    </source>
</evidence>
<dbReference type="Gene3D" id="1.10.10.10">
    <property type="entry name" value="Winged helix-like DNA-binding domain superfamily/Winged helix DNA-binding domain"/>
    <property type="match status" value="1"/>
</dbReference>
<organism evidence="3 4">
    <name type="scientific">Thalassorhabdus alkalitolerans</name>
    <dbReference type="NCBI Taxonomy" id="2282697"/>
    <lineage>
        <taxon>Bacteria</taxon>
        <taxon>Bacillati</taxon>
        <taxon>Bacillota</taxon>
        <taxon>Bacilli</taxon>
        <taxon>Bacillales</taxon>
        <taxon>Bacillaceae</taxon>
        <taxon>Thalassorhabdus</taxon>
    </lineage>
</organism>
<reference evidence="4" key="1">
    <citation type="journal article" date="2019" name="Int. J. Syst. Evol. Microbiol.">
        <title>The Global Catalogue of Microorganisms (GCM) 10K type strain sequencing project: providing services to taxonomists for standard genome sequencing and annotation.</title>
        <authorList>
            <consortium name="The Broad Institute Genomics Platform"/>
            <consortium name="The Broad Institute Genome Sequencing Center for Infectious Disease"/>
            <person name="Wu L."/>
            <person name="Ma J."/>
        </authorList>
    </citation>
    <scope>NUCLEOTIDE SEQUENCE [LARGE SCALE GENOMIC DNA]</scope>
    <source>
        <strain evidence="4">CECT 7184</strain>
    </source>
</reference>
<dbReference type="InterPro" id="IPR026043">
    <property type="entry name" value="NadR"/>
</dbReference>
<dbReference type="Pfam" id="PF02829">
    <property type="entry name" value="3H"/>
    <property type="match status" value="1"/>
</dbReference>
<dbReference type="Proteomes" id="UP001596142">
    <property type="component" value="Unassembled WGS sequence"/>
</dbReference>
<dbReference type="InterPro" id="IPR036388">
    <property type="entry name" value="WH-like_DNA-bd_sf"/>
</dbReference>
<dbReference type="RefSeq" id="WP_385940196.1">
    <property type="nucleotide sequence ID" value="NZ_JBHSOZ010000003.1"/>
</dbReference>
<proteinExistence type="predicted"/>
<dbReference type="PANTHER" id="PTHR40068">
    <property type="entry name" value="TRANSCRIPTION REPRESSOR NIAR-RELATED"/>
    <property type="match status" value="1"/>
</dbReference>
<accession>A0ABW0YR78</accession>
<evidence type="ECO:0000259" key="1">
    <source>
        <dbReference type="Pfam" id="PF02829"/>
    </source>
</evidence>
<protein>
    <submittedName>
        <fullName evidence="3">Transcription repressor NadR</fullName>
    </submittedName>
</protein>
<dbReference type="InterPro" id="IPR035922">
    <property type="entry name" value="3H_dom_sf"/>
</dbReference>
<dbReference type="SUPFAM" id="SSF46785">
    <property type="entry name" value="Winged helix' DNA-binding domain"/>
    <property type="match status" value="1"/>
</dbReference>